<dbReference type="VEuPathDB" id="FungiDB:PABG_03298"/>
<dbReference type="InterPro" id="IPR029058">
    <property type="entry name" value="AB_hydrolase_fold"/>
</dbReference>
<keyword evidence="1 3" id="KW-0378">Hydrolase</keyword>
<dbReference type="SUPFAM" id="SSF53474">
    <property type="entry name" value="alpha/beta-Hydrolases"/>
    <property type="match status" value="1"/>
</dbReference>
<dbReference type="InterPro" id="IPR004303">
    <property type="entry name" value="PAD"/>
</dbReference>
<dbReference type="EMBL" id="LZYO01000018">
    <property type="protein sequence ID" value="ODH44664.1"/>
    <property type="molecule type" value="Genomic_DNA"/>
</dbReference>
<dbReference type="ESTHER" id="parbp-c0s5g4">
    <property type="family name" value="Kynurenine-formamidase"/>
</dbReference>
<dbReference type="Proteomes" id="UP000242814">
    <property type="component" value="Unassembled WGS sequence"/>
</dbReference>
<dbReference type="UniPathway" id="UPA00333">
    <property type="reaction ID" value="UER00454"/>
</dbReference>
<dbReference type="SUPFAM" id="SSF55909">
    <property type="entry name" value="Pentein"/>
    <property type="match status" value="1"/>
</dbReference>
<feature type="short sequence motif" description="HGGXW" evidence="3">
    <location>
        <begin position="48"/>
        <end position="52"/>
    </location>
</feature>
<comment type="pathway">
    <text evidence="3">Amino-acid degradation; L-tryptophan degradation via kynurenine pathway; L-kynurenine from L-tryptophan: step 2/2.</text>
</comment>
<feature type="active site" evidence="3">
    <location>
        <position position="288"/>
    </location>
</feature>
<comment type="catalytic activity">
    <reaction evidence="3">
        <text>N-formyl-L-kynurenine + H2O = L-kynurenine + formate + H(+)</text>
        <dbReference type="Rhea" id="RHEA:13009"/>
        <dbReference type="ChEBI" id="CHEBI:15377"/>
        <dbReference type="ChEBI" id="CHEBI:15378"/>
        <dbReference type="ChEBI" id="CHEBI:15740"/>
        <dbReference type="ChEBI" id="CHEBI:57959"/>
        <dbReference type="ChEBI" id="CHEBI:58629"/>
        <dbReference type="EC" id="3.5.1.9"/>
    </reaction>
</comment>
<name>A0A1D2JNJ0_PARBR</name>
<dbReference type="VEuPathDB" id="FungiDB:PADG_11328"/>
<evidence type="ECO:0000313" key="7">
    <source>
        <dbReference type="Proteomes" id="UP000242814"/>
    </source>
</evidence>
<dbReference type="GO" id="GO:0034354">
    <property type="term" value="P:'de novo' NAD+ biosynthetic process from L-tryptophan"/>
    <property type="evidence" value="ECO:0007669"/>
    <property type="project" value="UniProtKB-UniRule"/>
</dbReference>
<dbReference type="VEuPathDB" id="FungiDB:PADG_01864"/>
<comment type="subunit">
    <text evidence="3">Homodimer.</text>
</comment>
<proteinExistence type="inferred from homology"/>
<sequence>MTSPLDVHFHCEHHRYGQESSLQDITLYFPRLLAKTNYLSSVWIIFIHGGAWRDPEITSTSIQPTLQSLVSKYGPGTLRSVAAFASINYRLTAHPNFPQDPSTTEPTHLRNAAHPDHLNDVQRAIVYLQDKYGFGERYILVGHSCGATLAFQTVMGKVPKMGPENSDNIPEKIARPISVVGVEGIYDLCALRDTFAECPIYQEFIEATFGTSEDVWDGVSPAKAAGQAGIEGGWQNGRLAVLAHSTADELTDMGQFRAMAEVVERWREANTQERKKGVLLLDDLKEGHDEVWSKGDELARVIAETIVLYCFIVFGFRADIRADSNRDGMVDLVGNTDLTHKLSTSNNAGAIFLANIGDTDRRCSKSALQGSPPSNEELAACNDASNDLQRSPRFMAPLRTVPIPSLSRKAYGTVAITNAEARKNVRVFRREGSQWLITPAGHRFPPSQLGKGLELGIDGRNTRRPGEWDGRVTIRYTVHDKGKTSVDSVKLRVAPILTHNHSESVRQIITTAGNNTGNFFQGRFVSALEGALAKMDIKIPLFQFNASDDIWAQDFFEPGYTSMPGPDGPIVLQIMILSAQDGRIAGRQVFEYLRGPETGAVQHPGGARDEINSMGNLETIPPYTFNGKGYPAGRIILGTHGLKKPHILEYLQAQEVQDPLLLDTDWLAIGHVDEFIQFLPSNNSLGWVMLFPDPQEGLNLLRRAQSAGHGSVRAFSRQNDTEGNPHDLFGLPGGLRGVPSYTINDLLSQNHTVEANARFSKRIKTNIDLLKRETGIKDVDIYAVPAVFRTSLTYPPNVGVDPKRNGSSELAASFYPATINGLVLSDTQYLAPNPWGPVIGGVDIMADAVLKVYGGLGFNVGFVDDWNSHHTWGGEVHCATNTVRDGNYWW</sequence>
<dbReference type="HAMAP" id="MF_03014">
    <property type="entry name" value="KFase"/>
    <property type="match status" value="1"/>
</dbReference>
<keyword evidence="2 3" id="KW-0823">Tryptophan catabolism</keyword>
<comment type="similarity">
    <text evidence="3">Belongs to the kynurenine formamidase family.</text>
</comment>
<evidence type="ECO:0000259" key="5">
    <source>
        <dbReference type="Pfam" id="PF03068"/>
    </source>
</evidence>
<evidence type="ECO:0000256" key="1">
    <source>
        <dbReference type="ARBA" id="ARBA00022801"/>
    </source>
</evidence>
<dbReference type="Pfam" id="PF03068">
    <property type="entry name" value="PAD"/>
    <property type="match status" value="1"/>
</dbReference>
<dbReference type="PANTHER" id="PTHR10837:SF8">
    <property type="entry name" value="PROTEIN-ARGININE DEIMINASE"/>
    <property type="match status" value="1"/>
</dbReference>
<feature type="active site" evidence="3">
    <location>
        <position position="248"/>
    </location>
</feature>
<evidence type="ECO:0000256" key="4">
    <source>
        <dbReference type="SAM" id="MobiDB-lite"/>
    </source>
</evidence>
<dbReference type="VEuPathDB" id="FungiDB:PABG_03299"/>
<dbReference type="Gene3D" id="3.75.10.10">
    <property type="entry name" value="L-arginine/glycine Amidinotransferase, Chain A"/>
    <property type="match status" value="1"/>
</dbReference>
<dbReference type="GO" id="GO:0004061">
    <property type="term" value="F:arylformamidase activity"/>
    <property type="evidence" value="ECO:0007669"/>
    <property type="project" value="UniProtKB-UniRule"/>
</dbReference>
<dbReference type="GO" id="GO:0019441">
    <property type="term" value="P:L-tryptophan catabolic process to kynurenine"/>
    <property type="evidence" value="ECO:0007669"/>
    <property type="project" value="UniProtKB-UniRule"/>
</dbReference>
<dbReference type="GO" id="GO:0005509">
    <property type="term" value="F:calcium ion binding"/>
    <property type="evidence" value="ECO:0007669"/>
    <property type="project" value="InterPro"/>
</dbReference>
<dbReference type="InterPro" id="IPR027519">
    <property type="entry name" value="KFase_ver/fungi-typ"/>
</dbReference>
<dbReference type="SUPFAM" id="SSF110083">
    <property type="entry name" value="Peptidylarginine deiminase Pad4, middle domain"/>
    <property type="match status" value="1"/>
</dbReference>
<dbReference type="Gene3D" id="3.40.50.1820">
    <property type="entry name" value="alpha/beta hydrolase"/>
    <property type="match status" value="1"/>
</dbReference>
<dbReference type="AlphaFoldDB" id="A0A1D2JNJ0"/>
<dbReference type="EC" id="3.5.1.9" evidence="3"/>
<evidence type="ECO:0000313" key="6">
    <source>
        <dbReference type="EMBL" id="ODH44664.1"/>
    </source>
</evidence>
<dbReference type="PANTHER" id="PTHR10837">
    <property type="entry name" value="PEPTIDYLARGININE DEIMINASE"/>
    <property type="match status" value="1"/>
</dbReference>
<comment type="function">
    <text evidence="3">Catalyzes the hydrolysis of N-formyl-L-kynurenine to L-kynurenine, the second step in the kynurenine pathway of tryptophan degradation. Kynurenine may be further oxidized to nicotinic acid, NAD(H) and NADP(H). Required for elimination of toxic metabolites.</text>
</comment>
<gene>
    <name evidence="6" type="ORF">ACO22_00821</name>
</gene>
<reference evidence="6 7" key="1">
    <citation type="submission" date="2016-06" db="EMBL/GenBank/DDBJ databases">
        <authorList>
            <person name="Kjaerup R.B."/>
            <person name="Dalgaard T.S."/>
            <person name="Juul-Madsen H.R."/>
        </authorList>
    </citation>
    <scope>NUCLEOTIDE SEQUENCE [LARGE SCALE GENOMIC DNA]</scope>
    <source>
        <strain evidence="6 7">Pb300</strain>
    </source>
</reference>
<evidence type="ECO:0000256" key="2">
    <source>
        <dbReference type="ARBA" id="ARBA00023079"/>
    </source>
</evidence>
<dbReference type="GO" id="GO:0005737">
    <property type="term" value="C:cytoplasm"/>
    <property type="evidence" value="ECO:0007669"/>
    <property type="project" value="InterPro"/>
</dbReference>
<feature type="region of interest" description="Disordered" evidence="4">
    <location>
        <begin position="95"/>
        <end position="114"/>
    </location>
</feature>
<feature type="domain" description="Protein-arginine deiminase C-terminal" evidence="5">
    <location>
        <begin position="485"/>
        <end position="890"/>
    </location>
</feature>
<feature type="active site" description="Nucleophile" evidence="3">
    <location>
        <position position="144"/>
    </location>
</feature>
<comment type="domain">
    <text evidence="3">The main chain amide nitrogen atoms of the second glycine and its adjacent residue in the HGGXW motif define the oxyanion hole, and stabilize the oxyanion that forms during the nucleophilic attack by the catalytic serine during substrate cleavage.</text>
</comment>
<dbReference type="GO" id="GO:0004668">
    <property type="term" value="F:protein-arginine deiminase activity"/>
    <property type="evidence" value="ECO:0007669"/>
    <property type="project" value="InterPro"/>
</dbReference>
<comment type="caution">
    <text evidence="6">The sequence shown here is derived from an EMBL/GenBank/DDBJ whole genome shotgun (WGS) entry which is preliminary data.</text>
</comment>
<dbReference type="InterPro" id="IPR013530">
    <property type="entry name" value="PAD_C"/>
</dbReference>
<dbReference type="InterPro" id="IPR036556">
    <property type="entry name" value="PAD_central_sf"/>
</dbReference>
<protein>
    <recommendedName>
        <fullName evidence="3">Kynurenine formamidase</fullName>
        <shortName evidence="3">KFA</shortName>
        <shortName evidence="3">KFase</shortName>
        <ecNumber evidence="3">3.5.1.9</ecNumber>
    </recommendedName>
    <alternativeName>
        <fullName evidence="3">Arylformamidase</fullName>
    </alternativeName>
    <alternativeName>
        <fullName evidence="3">N-formylkynurenine formamidase</fullName>
        <shortName evidence="3">FKF</shortName>
    </alternativeName>
</protein>
<evidence type="ECO:0000256" key="3">
    <source>
        <dbReference type="HAMAP-Rule" id="MF_03014"/>
    </source>
</evidence>
<accession>A0A1D2JNJ0</accession>
<organism evidence="6 7">
    <name type="scientific">Paracoccidioides brasiliensis</name>
    <dbReference type="NCBI Taxonomy" id="121759"/>
    <lineage>
        <taxon>Eukaryota</taxon>
        <taxon>Fungi</taxon>
        <taxon>Dikarya</taxon>
        <taxon>Ascomycota</taxon>
        <taxon>Pezizomycotina</taxon>
        <taxon>Eurotiomycetes</taxon>
        <taxon>Eurotiomycetidae</taxon>
        <taxon>Onygenales</taxon>
        <taxon>Ajellomycetaceae</taxon>
        <taxon>Paracoccidioides</taxon>
    </lineage>
</organism>